<comment type="caution">
    <text evidence="2">The sequence shown here is derived from an EMBL/GenBank/DDBJ whole genome shotgun (WGS) entry which is preliminary data.</text>
</comment>
<feature type="transmembrane region" description="Helical" evidence="1">
    <location>
        <begin position="10"/>
        <end position="28"/>
    </location>
</feature>
<keyword evidence="3" id="KW-1185">Reference proteome</keyword>
<dbReference type="AlphaFoldDB" id="A0A916VGX9"/>
<organism evidence="2 3">
    <name type="scientific">Lactobacillus corticis</name>
    <dbReference type="NCBI Taxonomy" id="2201249"/>
    <lineage>
        <taxon>Bacteria</taxon>
        <taxon>Bacillati</taxon>
        <taxon>Bacillota</taxon>
        <taxon>Bacilli</taxon>
        <taxon>Lactobacillales</taxon>
        <taxon>Lactobacillaceae</taxon>
        <taxon>Lactobacillus</taxon>
    </lineage>
</organism>
<dbReference type="Pfam" id="PF07242">
    <property type="entry name" value="DUF1430"/>
    <property type="match status" value="1"/>
</dbReference>
<evidence type="ECO:0000256" key="1">
    <source>
        <dbReference type="SAM" id="Phobius"/>
    </source>
</evidence>
<keyword evidence="1" id="KW-0472">Membrane</keyword>
<dbReference type="EMBL" id="BMAY01000002">
    <property type="protein sequence ID" value="GFZ26446.1"/>
    <property type="molecule type" value="Genomic_DNA"/>
</dbReference>
<feature type="transmembrane region" description="Helical" evidence="1">
    <location>
        <begin position="400"/>
        <end position="421"/>
    </location>
</feature>
<dbReference type="Proteomes" id="UP000677218">
    <property type="component" value="Unassembled WGS sequence"/>
</dbReference>
<evidence type="ECO:0000313" key="3">
    <source>
        <dbReference type="Proteomes" id="UP000677218"/>
    </source>
</evidence>
<feature type="transmembrane region" description="Helical" evidence="1">
    <location>
        <begin position="80"/>
        <end position="105"/>
    </location>
</feature>
<feature type="transmembrane region" description="Helical" evidence="1">
    <location>
        <begin position="353"/>
        <end position="379"/>
    </location>
</feature>
<dbReference type="RefSeq" id="WP_212780151.1">
    <property type="nucleotide sequence ID" value="NZ_BMAY01000002.1"/>
</dbReference>
<gene>
    <name evidence="2" type="ORF">LCB40_03260</name>
</gene>
<evidence type="ECO:0000313" key="2">
    <source>
        <dbReference type="EMBL" id="GFZ26446.1"/>
    </source>
</evidence>
<keyword evidence="1" id="KW-1133">Transmembrane helix</keyword>
<accession>A0A916VGX9</accession>
<dbReference type="InterPro" id="IPR006541">
    <property type="entry name" value="Bacteriocin_ass"/>
</dbReference>
<keyword evidence="1" id="KW-0812">Transmembrane</keyword>
<sequence>MGKFLEDEKIFSFAFFGGIILIMIYMYLENYRYSYHIMLFACVLAYLIVGVIIGINAIIRAKMHNYYTIIPAIKGDAHSNMAFFINLSIKIMIEVVLCVILASMLKTWNREQKMTAQLSEWTSHQTYYTVTIGTGTDTENHDVDKKSIKFANYMLDHGGMLIDFQGWGSKDVFDTVEGNHLLVNAKYLDNNKVLNLSGNRIHLSSNTKTTYLLIPERYYSKRKKLIKLYRTFLSLDEAEKTTGKSLSLKAIAIKNNQSHFLYSINSFDYGNYSGSVKDSLLVVVSHKSLGGGGWNNPANMNWTSYVSDSALMTNDLSLLHRAINKTGFTPYVGGILNTKSYAAKQIASTQKKLLVTVIVAIISIFLALFEDIAFNTVYISNNRKKLAIKRLMGANYLKQFGEFILIILGVGVVEATLVYLITQKLSLSLGVFIIGNLLELSLLMLQGMHLNKKISETIKGE</sequence>
<name>A0A916VGX9_9LACO</name>
<feature type="transmembrane region" description="Helical" evidence="1">
    <location>
        <begin position="427"/>
        <end position="445"/>
    </location>
</feature>
<feature type="transmembrane region" description="Helical" evidence="1">
    <location>
        <begin position="34"/>
        <end position="59"/>
    </location>
</feature>
<protein>
    <submittedName>
        <fullName evidence="2">Uncharacterized protein</fullName>
    </submittedName>
</protein>
<reference evidence="2" key="1">
    <citation type="submission" date="2020-08" db="EMBL/GenBank/DDBJ databases">
        <title>Taxonomic study for Lactobacillus species isolated from hardwood bark.</title>
        <authorList>
            <person name="Tohno M."/>
            <person name="Tanizawa Y."/>
        </authorList>
    </citation>
    <scope>NUCLEOTIDE SEQUENCE</scope>
    <source>
        <strain evidence="2">B40</strain>
    </source>
</reference>
<proteinExistence type="predicted"/>